<dbReference type="KEGG" id="caua:113093015"/>
<dbReference type="GeneID" id="113093015"/>
<reference evidence="3" key="1">
    <citation type="submission" date="2025-08" db="UniProtKB">
        <authorList>
            <consortium name="RefSeq"/>
        </authorList>
    </citation>
    <scope>IDENTIFICATION</scope>
    <source>
        <strain evidence="3">Wakin</strain>
        <tissue evidence="3">Muscle</tissue>
    </source>
</reference>
<feature type="region of interest" description="Disordered" evidence="1">
    <location>
        <begin position="132"/>
        <end position="152"/>
    </location>
</feature>
<dbReference type="PANTHER" id="PTHR46579">
    <property type="entry name" value="F5/8 TYPE C DOMAIN-CONTAINING PROTEIN-RELATED"/>
    <property type="match status" value="1"/>
</dbReference>
<evidence type="ECO:0000256" key="1">
    <source>
        <dbReference type="SAM" id="MobiDB-lite"/>
    </source>
</evidence>
<organism evidence="2 3">
    <name type="scientific">Carassius auratus</name>
    <name type="common">Goldfish</name>
    <dbReference type="NCBI Taxonomy" id="7957"/>
    <lineage>
        <taxon>Eukaryota</taxon>
        <taxon>Metazoa</taxon>
        <taxon>Chordata</taxon>
        <taxon>Craniata</taxon>
        <taxon>Vertebrata</taxon>
        <taxon>Euteleostomi</taxon>
        <taxon>Actinopterygii</taxon>
        <taxon>Neopterygii</taxon>
        <taxon>Teleostei</taxon>
        <taxon>Ostariophysi</taxon>
        <taxon>Cypriniformes</taxon>
        <taxon>Cyprinidae</taxon>
        <taxon>Cyprininae</taxon>
        <taxon>Carassius</taxon>
    </lineage>
</organism>
<dbReference type="Proteomes" id="UP000515129">
    <property type="component" value="Unplaced"/>
</dbReference>
<gene>
    <name evidence="3" type="primary">LOC113093015</name>
</gene>
<keyword evidence="2" id="KW-1185">Reference proteome</keyword>
<feature type="compositionally biased region" description="Basic and acidic residues" evidence="1">
    <location>
        <begin position="55"/>
        <end position="67"/>
    </location>
</feature>
<evidence type="ECO:0000313" key="3">
    <source>
        <dbReference type="RefSeq" id="XP_026114626.1"/>
    </source>
</evidence>
<name>A0A6P6P0N7_CARAU</name>
<evidence type="ECO:0000313" key="2">
    <source>
        <dbReference type="Proteomes" id="UP000515129"/>
    </source>
</evidence>
<dbReference type="PANTHER" id="PTHR46579:SF1">
    <property type="entry name" value="F5_8 TYPE C DOMAIN-CONTAINING PROTEIN"/>
    <property type="match status" value="1"/>
</dbReference>
<dbReference type="RefSeq" id="XP_026114626.1">
    <property type="nucleotide sequence ID" value="XM_026258841.1"/>
</dbReference>
<accession>A0A6P6P0N7</accession>
<feature type="region of interest" description="Disordered" evidence="1">
    <location>
        <begin position="55"/>
        <end position="120"/>
    </location>
</feature>
<dbReference type="AlphaFoldDB" id="A0A6P6P0N7"/>
<feature type="region of interest" description="Disordered" evidence="1">
    <location>
        <begin position="164"/>
        <end position="186"/>
    </location>
</feature>
<protein>
    <submittedName>
        <fullName evidence="3">Uncharacterized protein LOC113093015</fullName>
    </submittedName>
</protein>
<sequence>MPPVQSNYKSYLMVTNKKIPRTTEYRHRKGKGRRHKQYKQYLCSTGVEVPDRILGRHDREPPAHHDAPLQPTAGKRKRADSKNGSAAEDDVVDIGDHQTMQEPEAERPNPNQSQNGSAAEDDVVDIGDHQTMQEPEAERPNSNQSQNGSAAEDDVVDIGDHQTMQEPEAERPNSNQSQDGNCGDDLLYPGAPITKGQSLLLLMAYVLRHNLTGIALDHLLRIFHELFPALIPATSYLFHKSYGQYGEYVPHFYCYQCSNYIGTKECGLTQCVLCEAEFDVEASLEKGSYFLVISLSLQIKEILENPNIKIQRHTSTPGFICDVQCGGEYRRLKDSGEIGDDDISLIWNSDGIPVFKSSRCQIWPIQCQIIELHPTERKNNICVPCLWFGESKPNIQTLLIPFVQELQELQSNGITWGDGCTSKVHALVCSADSVERPLLQNKKQFNGIYGCDFCYHRGGGSYPCVIPEPRLRTEVEHFDNAMNATPQQPIMGVKGPSQLMKLDKFQMVQGFVPEYQHSVCLGVTRQLTSLWLDSTNHQHGWYIGTQTEQIDEVPKKISPPTEITRVPRSMQERKFWKASEWRSFLLFYALPVLNGILPRKYWNHLFLLVFAVYHLLQERIREAAVVIAEQALKKFVREFQGLYGTANVSFNVHLMTHLAASVRNWGPLWATSTFSFESFNGTLLTYFNGTTHVPVQIMKRYLRERSLTKKGATVMHNANEYVKDLFYELQGRKCSTEKSVWISAHVRVFGKSVQKDVSVLHMLAIDDLLGVRVKQASYYNRFIVNGILYHSDTNNRLQKRINSVVELQNGTLVRIVNLVVSGATHCVLVKELVKSGRKLCRDTTLNIASSFVYEVSECNIVYAIHPESLTRKCVMVESREKVYVIPLPNNIERD</sequence>
<dbReference type="OrthoDB" id="3263820at2759"/>
<proteinExistence type="predicted"/>
<feature type="compositionally biased region" description="Polar residues" evidence="1">
    <location>
        <begin position="140"/>
        <end position="149"/>
    </location>
</feature>